<dbReference type="EMBL" id="CH991556">
    <property type="protein sequence ID" value="EDQ88037.1"/>
    <property type="molecule type" value="Genomic_DNA"/>
</dbReference>
<keyword evidence="5" id="KW-0833">Ubl conjugation pathway</keyword>
<dbReference type="KEGG" id="mbr:MONBRDRAFT_26781"/>
<dbReference type="PROSITE" id="PS50235">
    <property type="entry name" value="USP_3"/>
    <property type="match status" value="1"/>
</dbReference>
<reference evidence="9 10" key="1">
    <citation type="journal article" date="2008" name="Nature">
        <title>The genome of the choanoflagellate Monosiga brevicollis and the origin of metazoans.</title>
        <authorList>
            <consortium name="JGI Sequencing"/>
            <person name="King N."/>
            <person name="Westbrook M.J."/>
            <person name="Young S.L."/>
            <person name="Kuo A."/>
            <person name="Abedin M."/>
            <person name="Chapman J."/>
            <person name="Fairclough S."/>
            <person name="Hellsten U."/>
            <person name="Isogai Y."/>
            <person name="Letunic I."/>
            <person name="Marr M."/>
            <person name="Pincus D."/>
            <person name="Putnam N."/>
            <person name="Rokas A."/>
            <person name="Wright K.J."/>
            <person name="Zuzow R."/>
            <person name="Dirks W."/>
            <person name="Good M."/>
            <person name="Goodstein D."/>
            <person name="Lemons D."/>
            <person name="Li W."/>
            <person name="Lyons J.B."/>
            <person name="Morris A."/>
            <person name="Nichols S."/>
            <person name="Richter D.J."/>
            <person name="Salamov A."/>
            <person name="Bork P."/>
            <person name="Lim W.A."/>
            <person name="Manning G."/>
            <person name="Miller W.T."/>
            <person name="McGinnis W."/>
            <person name="Shapiro H."/>
            <person name="Tjian R."/>
            <person name="Grigoriev I.V."/>
            <person name="Rokhsar D."/>
        </authorList>
    </citation>
    <scope>NUCLEOTIDE SEQUENCE [LARGE SCALE GENOMIC DNA]</scope>
    <source>
        <strain evidence="10">MX1 / ATCC 50154</strain>
    </source>
</reference>
<proteinExistence type="inferred from homology"/>
<evidence type="ECO:0000313" key="9">
    <source>
        <dbReference type="EMBL" id="EDQ88037.1"/>
    </source>
</evidence>
<dbReference type="InterPro" id="IPR018200">
    <property type="entry name" value="USP_CS"/>
</dbReference>
<dbReference type="InterPro" id="IPR001394">
    <property type="entry name" value="Peptidase_C19_UCH"/>
</dbReference>
<dbReference type="RefSeq" id="XP_001747113.1">
    <property type="nucleotide sequence ID" value="XM_001747061.1"/>
</dbReference>
<gene>
    <name evidence="9" type="ORF">MONBRDRAFT_26781</name>
</gene>
<dbReference type="InterPro" id="IPR028889">
    <property type="entry name" value="USP"/>
</dbReference>
<dbReference type="PROSITE" id="PS00972">
    <property type="entry name" value="USP_1"/>
    <property type="match status" value="1"/>
</dbReference>
<dbReference type="GO" id="GO:0006508">
    <property type="term" value="P:proteolysis"/>
    <property type="evidence" value="ECO:0007669"/>
    <property type="project" value="UniProtKB-KW"/>
</dbReference>
<dbReference type="Pfam" id="PF00443">
    <property type="entry name" value="UCH"/>
    <property type="match status" value="1"/>
</dbReference>
<evidence type="ECO:0000256" key="6">
    <source>
        <dbReference type="ARBA" id="ARBA00022801"/>
    </source>
</evidence>
<dbReference type="GO" id="GO:0016579">
    <property type="term" value="P:protein deubiquitination"/>
    <property type="evidence" value="ECO:0007669"/>
    <property type="project" value="InterPro"/>
</dbReference>
<dbReference type="EC" id="3.4.19.12" evidence="3"/>
<comment type="catalytic activity">
    <reaction evidence="1">
        <text>Thiol-dependent hydrolysis of ester, thioester, amide, peptide and isopeptide bonds formed by the C-terminal Gly of ubiquitin (a 76-residue protein attached to proteins as an intracellular targeting signal).</text>
        <dbReference type="EC" id="3.4.19.12"/>
    </reaction>
</comment>
<dbReference type="AlphaFoldDB" id="A9V3C8"/>
<dbReference type="InterPro" id="IPR050185">
    <property type="entry name" value="Ub_carboxyl-term_hydrolase"/>
</dbReference>
<dbReference type="OMA" id="EKSKRMW"/>
<keyword evidence="4" id="KW-0645">Protease</keyword>
<sequence>MFVADGGKSGLVNIGNTCFFNAILQCLSHIRPLGEVFGNEAKLSSLLNTHSKALGSHGLIAQAYGRLLRDLWQPARMTPVRPADFKRAISRRNRRFMGYDQQDAPEFLEFLLDELHEDVNRVGEKPYAADRAWANFHRRDDSPVVDLFQGQLRSRVCCPTCSKVSVIFDPFRSLALPLPRPRTPCTGQEASAAVGLHTAYELLAKPEVLSHDNQWYCNRCKEHRQAIKELAVWRLPPILVVHFKRFAHGASRLRVTSATTQITYPERLHLDDASGQGRDYRLRGVVCHRGTLYYGHYVAYARHAVTGDWYYYDDDTCRRVSDDSYLGHRGAYLLFYEEDCSVQN</sequence>
<dbReference type="PANTHER" id="PTHR21646:SF24">
    <property type="entry name" value="UBIQUITIN CARBOXYL-TERMINAL HYDROLASE"/>
    <property type="match status" value="1"/>
</dbReference>
<dbReference type="CDD" id="cd02674">
    <property type="entry name" value="Peptidase_C19R"/>
    <property type="match status" value="1"/>
</dbReference>
<evidence type="ECO:0000256" key="3">
    <source>
        <dbReference type="ARBA" id="ARBA00012759"/>
    </source>
</evidence>
<evidence type="ECO:0000313" key="10">
    <source>
        <dbReference type="Proteomes" id="UP000001357"/>
    </source>
</evidence>
<dbReference type="STRING" id="81824.A9V3C8"/>
<evidence type="ECO:0000259" key="8">
    <source>
        <dbReference type="PROSITE" id="PS50235"/>
    </source>
</evidence>
<evidence type="ECO:0000256" key="2">
    <source>
        <dbReference type="ARBA" id="ARBA00009085"/>
    </source>
</evidence>
<organism evidence="9 10">
    <name type="scientific">Monosiga brevicollis</name>
    <name type="common">Choanoflagellate</name>
    <dbReference type="NCBI Taxonomy" id="81824"/>
    <lineage>
        <taxon>Eukaryota</taxon>
        <taxon>Choanoflagellata</taxon>
        <taxon>Craspedida</taxon>
        <taxon>Salpingoecidae</taxon>
        <taxon>Monosiga</taxon>
    </lineage>
</organism>
<dbReference type="PANTHER" id="PTHR21646">
    <property type="entry name" value="UBIQUITIN CARBOXYL-TERMINAL HYDROLASE"/>
    <property type="match status" value="1"/>
</dbReference>
<keyword evidence="7" id="KW-0788">Thiol protease</keyword>
<accession>A9V3C8</accession>
<dbReference type="eggNOG" id="KOG1868">
    <property type="taxonomic scope" value="Eukaryota"/>
</dbReference>
<dbReference type="InParanoid" id="A9V3C8"/>
<evidence type="ECO:0000256" key="7">
    <source>
        <dbReference type="ARBA" id="ARBA00022807"/>
    </source>
</evidence>
<evidence type="ECO:0000256" key="1">
    <source>
        <dbReference type="ARBA" id="ARBA00000707"/>
    </source>
</evidence>
<protein>
    <recommendedName>
        <fullName evidence="3">ubiquitinyl hydrolase 1</fullName>
        <ecNumber evidence="3">3.4.19.12</ecNumber>
    </recommendedName>
</protein>
<dbReference type="SUPFAM" id="SSF54001">
    <property type="entry name" value="Cysteine proteinases"/>
    <property type="match status" value="1"/>
</dbReference>
<feature type="domain" description="USP" evidence="8">
    <location>
        <begin position="9"/>
        <end position="339"/>
    </location>
</feature>
<dbReference type="PROSITE" id="PS00973">
    <property type="entry name" value="USP_2"/>
    <property type="match status" value="1"/>
</dbReference>
<evidence type="ECO:0000256" key="4">
    <source>
        <dbReference type="ARBA" id="ARBA00022670"/>
    </source>
</evidence>
<keyword evidence="6" id="KW-0378">Hydrolase</keyword>
<dbReference type="Proteomes" id="UP000001357">
    <property type="component" value="Unassembled WGS sequence"/>
</dbReference>
<evidence type="ECO:0000256" key="5">
    <source>
        <dbReference type="ARBA" id="ARBA00022786"/>
    </source>
</evidence>
<dbReference type="GO" id="GO:0004843">
    <property type="term" value="F:cysteine-type deubiquitinase activity"/>
    <property type="evidence" value="ECO:0007669"/>
    <property type="project" value="UniProtKB-EC"/>
</dbReference>
<dbReference type="GeneID" id="5892434"/>
<keyword evidence="10" id="KW-1185">Reference proteome</keyword>
<comment type="similarity">
    <text evidence="2">Belongs to the peptidase C19 family.</text>
</comment>
<dbReference type="Gene3D" id="3.90.70.10">
    <property type="entry name" value="Cysteine proteinases"/>
    <property type="match status" value="1"/>
</dbReference>
<dbReference type="InterPro" id="IPR038765">
    <property type="entry name" value="Papain-like_cys_pep_sf"/>
</dbReference>
<name>A9V3C8_MONBE</name>